<dbReference type="AlphaFoldDB" id="A0A4P6JUT7"/>
<dbReference type="KEGG" id="kbs:EPA93_26845"/>
<evidence type="ECO:0000313" key="3">
    <source>
        <dbReference type="EMBL" id="QBD79409.1"/>
    </source>
</evidence>
<gene>
    <name evidence="3" type="ORF">EPA93_26845</name>
</gene>
<keyword evidence="4" id="KW-1185">Reference proteome</keyword>
<evidence type="ECO:0000256" key="1">
    <source>
        <dbReference type="SAM" id="MobiDB-lite"/>
    </source>
</evidence>
<accession>A0A4P6JUT7</accession>
<organism evidence="3 4">
    <name type="scientific">Ktedonosporobacter rubrisoli</name>
    <dbReference type="NCBI Taxonomy" id="2509675"/>
    <lineage>
        <taxon>Bacteria</taxon>
        <taxon>Bacillati</taxon>
        <taxon>Chloroflexota</taxon>
        <taxon>Ktedonobacteria</taxon>
        <taxon>Ktedonobacterales</taxon>
        <taxon>Ktedonosporobacteraceae</taxon>
        <taxon>Ktedonosporobacter</taxon>
    </lineage>
</organism>
<dbReference type="OrthoDB" id="138019at2"/>
<protein>
    <recommendedName>
        <fullName evidence="2">Leucine rich repeat variant domain-containing protein</fullName>
    </recommendedName>
</protein>
<dbReference type="SUPFAM" id="SSF48371">
    <property type="entry name" value="ARM repeat"/>
    <property type="match status" value="2"/>
</dbReference>
<evidence type="ECO:0000259" key="2">
    <source>
        <dbReference type="Pfam" id="PF25591"/>
    </source>
</evidence>
<dbReference type="RefSeq" id="WP_129890462.1">
    <property type="nucleotide sequence ID" value="NZ_CP035758.1"/>
</dbReference>
<sequence length="658" mass="73656">MEQEETALASLKAEAANENTVPSRLEELAHTPQLKPIIAANPAAPARLLERLARKKDPAIEQALAGNPNTPLHVLLELAESYPAEFLGNPIIPILNMTQPDFIWQASLNIWPSLLRRENVPTTWLQQLQRNLWNDKNKYYHAWNYFMGYGESGEQAIEGHVARAGEIYRPNQVYIKEALQDYMKAGRVPYLHGEPLSASTLILFVLLFPKAAETTHQEWQDTTSLSPEWQSLFTYSPIALPHKILTWRLDKTRPLDLGQAITGKLKPKILQHLVHYLPKAAGKASPQQGRREIVLKGIARNPRTSPQLLEELASSQAMEVRRAAAQHPQLTTEAIMVLALDEAAQVRAAIAARHHLTPEHYQQLATDSDQRVRAALARNSHTPQAILSGLAADAQAQVRAAAAGNPRLAPVAMAPLLIDLDESVRAPLAANAHIPADYYAQLAQDDALKVRQQLATNPRLPLALLEELFASEALEIWAGLARNPATPEHLLTRLAAGGNTQIQAAVAAHKHTPRETLEALATQKQRAVLLGLAANPHTPLHIIEQLIAREDIELWCRLFNHPAMLQTHRQAFYEHFVKKAGAQLTSTKHFWLRRALLRHRPLPEPMQKVFVNSILWEERYLLANHPQATSAILDLLTHDGNRHIRAKARNRKKKRRQA</sequence>
<dbReference type="Pfam" id="PF25591">
    <property type="entry name" value="LRV_2"/>
    <property type="match status" value="1"/>
</dbReference>
<dbReference type="Gene3D" id="1.25.10.10">
    <property type="entry name" value="Leucine-rich Repeat Variant"/>
    <property type="match status" value="2"/>
</dbReference>
<dbReference type="Proteomes" id="UP000290365">
    <property type="component" value="Chromosome"/>
</dbReference>
<evidence type="ECO:0000313" key="4">
    <source>
        <dbReference type="Proteomes" id="UP000290365"/>
    </source>
</evidence>
<dbReference type="InterPro" id="IPR016024">
    <property type="entry name" value="ARM-type_fold"/>
</dbReference>
<dbReference type="EMBL" id="CP035758">
    <property type="protein sequence ID" value="QBD79409.1"/>
    <property type="molecule type" value="Genomic_DNA"/>
</dbReference>
<dbReference type="InterPro" id="IPR057893">
    <property type="entry name" value="LRV_2"/>
</dbReference>
<dbReference type="InterPro" id="IPR011989">
    <property type="entry name" value="ARM-like"/>
</dbReference>
<reference evidence="3 4" key="1">
    <citation type="submission" date="2019-01" db="EMBL/GenBank/DDBJ databases">
        <title>Ktedonosporobacter rubrisoli SCAWS-G2.</title>
        <authorList>
            <person name="Huang Y."/>
            <person name="Yan B."/>
        </authorList>
    </citation>
    <scope>NUCLEOTIDE SEQUENCE [LARGE SCALE GENOMIC DNA]</scope>
    <source>
        <strain evidence="3 4">SCAWS-G2</strain>
    </source>
</reference>
<feature type="region of interest" description="Disordered" evidence="1">
    <location>
        <begin position="1"/>
        <end position="20"/>
    </location>
</feature>
<feature type="domain" description="Leucine rich repeat variant" evidence="2">
    <location>
        <begin position="12"/>
        <end position="65"/>
    </location>
</feature>
<name>A0A4P6JUT7_KTERU</name>
<proteinExistence type="predicted"/>